<dbReference type="InterPro" id="IPR004629">
    <property type="entry name" value="WecG_TagA_CpsF"/>
</dbReference>
<keyword evidence="1" id="KW-0328">Glycosyltransferase</keyword>
<dbReference type="RefSeq" id="WP_272999612.1">
    <property type="nucleotide sequence ID" value="NZ_PEBV01000003.1"/>
</dbReference>
<keyword evidence="2 3" id="KW-0808">Transferase</keyword>
<evidence type="ECO:0000313" key="4">
    <source>
        <dbReference type="Proteomes" id="UP000244180"/>
    </source>
</evidence>
<proteinExistence type="predicted"/>
<dbReference type="PANTHER" id="PTHR34136:SF1">
    <property type="entry name" value="UDP-N-ACETYL-D-MANNOSAMINURONIC ACID TRANSFERASE"/>
    <property type="match status" value="1"/>
</dbReference>
<dbReference type="CDD" id="cd06533">
    <property type="entry name" value="Glyco_transf_WecG_TagA"/>
    <property type="match status" value="1"/>
</dbReference>
<gene>
    <name evidence="3" type="ORF">HSCHL_0194</name>
</gene>
<dbReference type="EMBL" id="PEBV01000003">
    <property type="protein sequence ID" value="PTQ54615.1"/>
    <property type="molecule type" value="Genomic_DNA"/>
</dbReference>
<dbReference type="NCBIfam" id="TIGR00696">
    <property type="entry name" value="wecG_tagA_cpsF"/>
    <property type="match status" value="1"/>
</dbReference>
<evidence type="ECO:0000256" key="1">
    <source>
        <dbReference type="ARBA" id="ARBA00022676"/>
    </source>
</evidence>
<dbReference type="AlphaFoldDB" id="A0A2T5GEM6"/>
<reference evidence="3 4" key="1">
    <citation type="submission" date="2017-08" db="EMBL/GenBank/DDBJ databases">
        <title>Burning lignite coal seam in the remote Altai Mountains harbors a hydrogen-driven thermophilic microbial community.</title>
        <authorList>
            <person name="Kadnikov V.V."/>
            <person name="Mardanov A.V."/>
            <person name="Ivasenko D."/>
            <person name="Beletsky A.V."/>
            <person name="Karnachuk O.V."/>
            <person name="Ravin N.V."/>
        </authorList>
    </citation>
    <scope>NUCLEOTIDE SEQUENCE [LARGE SCALE GENOMIC DNA]</scope>
    <source>
        <strain evidence="3">AL33</strain>
    </source>
</reference>
<dbReference type="Pfam" id="PF03808">
    <property type="entry name" value="Glyco_tran_WecG"/>
    <property type="match status" value="1"/>
</dbReference>
<protein>
    <submittedName>
        <fullName evidence="3">N-acetylmannosaminyltransferase</fullName>
    </submittedName>
</protein>
<dbReference type="GO" id="GO:0016758">
    <property type="term" value="F:hexosyltransferase activity"/>
    <property type="evidence" value="ECO:0007669"/>
    <property type="project" value="TreeGrafter"/>
</dbReference>
<accession>A0A2T5GEM6</accession>
<evidence type="ECO:0000313" key="3">
    <source>
        <dbReference type="EMBL" id="PTQ54615.1"/>
    </source>
</evidence>
<name>A0A2T5GEM6_HYDSH</name>
<dbReference type="Proteomes" id="UP000244180">
    <property type="component" value="Unassembled WGS sequence"/>
</dbReference>
<comment type="caution">
    <text evidence="3">The sequence shown here is derived from an EMBL/GenBank/DDBJ whole genome shotgun (WGS) entry which is preliminary data.</text>
</comment>
<organism evidence="3 4">
    <name type="scientific">Hydrogenibacillus schlegelii</name>
    <name type="common">Bacillus schlegelii</name>
    <dbReference type="NCBI Taxonomy" id="1484"/>
    <lineage>
        <taxon>Bacteria</taxon>
        <taxon>Bacillati</taxon>
        <taxon>Bacillota</taxon>
        <taxon>Bacilli</taxon>
        <taxon>Bacillales</taxon>
        <taxon>Bacillales Family X. Incertae Sedis</taxon>
        <taxon>Hydrogenibacillus</taxon>
    </lineage>
</organism>
<sequence>MPTEGKPPVVPLFGLSFAALSLEAAADFLAKEAATRRTAGTAGPLFVATVNAEMLIRAREDAQVLSVLRQADVVVADGIGVVLAARLLDRPLPGRVAGIDLMEALLERAAAAGWPVFFLGARPEVLPRAMAAVRRRHPELVLDGHHGYFTPEEEAAVLEQIAAFRPAFLFVGLGAPRQEAWIARHRPRLSAALAMGVGGSFDVLGGAVRRAPLRWQRLGLEWLWRLKEEPWRARRMATLPRFALLAVAVRLGLAREEPGRGSL</sequence>
<evidence type="ECO:0000256" key="2">
    <source>
        <dbReference type="ARBA" id="ARBA00022679"/>
    </source>
</evidence>
<dbReference type="PANTHER" id="PTHR34136">
    <property type="match status" value="1"/>
</dbReference>